<dbReference type="SUPFAM" id="SSF46689">
    <property type="entry name" value="Homeodomain-like"/>
    <property type="match status" value="1"/>
</dbReference>
<dbReference type="PANTHER" id="PTHR43479">
    <property type="entry name" value="ACREF/ENVCD OPERON REPRESSOR-RELATED"/>
    <property type="match status" value="1"/>
</dbReference>
<dbReference type="InterPro" id="IPR001647">
    <property type="entry name" value="HTH_TetR"/>
</dbReference>
<sequence>MGETRKPIPTLVKDQGLVRLRRGQIIRAAVDLFVEKGFHKTTTREIARATGIGIGTLYEYIQSKEDVLYLVCDFIHTDVEEKLTALLAEQRTGRDTLVHAIRSFFKIMDEMQDYVLLIYQESKSLPDEMLHYVLAKEEVIMRHFEKILERGAKDGSLNIEDGSRKLMAHNITVLGQMWAFRRWFLRRYYTLEQYTERQVSLLLKEMS</sequence>
<dbReference type="RefSeq" id="WP_282198142.1">
    <property type="nucleotide sequence ID" value="NZ_BOQE01000001.1"/>
</dbReference>
<dbReference type="InterPro" id="IPR036271">
    <property type="entry name" value="Tet_transcr_reg_TetR-rel_C_sf"/>
</dbReference>
<keyword evidence="5" id="KW-1185">Reference proteome</keyword>
<accession>A0AAV4LB02</accession>
<dbReference type="SUPFAM" id="SSF48498">
    <property type="entry name" value="Tetracyclin repressor-like, C-terminal domain"/>
    <property type="match status" value="1"/>
</dbReference>
<protein>
    <submittedName>
        <fullName evidence="4">TetR family transcriptional regulator</fullName>
    </submittedName>
</protein>
<dbReference type="InterPro" id="IPR050624">
    <property type="entry name" value="HTH-type_Tx_Regulator"/>
</dbReference>
<dbReference type="GO" id="GO:0003677">
    <property type="term" value="F:DNA binding"/>
    <property type="evidence" value="ECO:0007669"/>
    <property type="project" value="UniProtKB-UniRule"/>
</dbReference>
<evidence type="ECO:0000256" key="2">
    <source>
        <dbReference type="PROSITE-ProRule" id="PRU00335"/>
    </source>
</evidence>
<reference evidence="4" key="1">
    <citation type="journal article" date="2023" name="Int. J. Syst. Evol. Microbiol.">
        <title>Collibacillus ludicampi gen. nov., sp. nov., a new soil bacterium of the family Alicyclobacillaceae.</title>
        <authorList>
            <person name="Jojima T."/>
            <person name="Ioku Y."/>
            <person name="Fukuta Y."/>
            <person name="Shirasaka N."/>
            <person name="Matsumura Y."/>
            <person name="Mori M."/>
        </authorList>
    </citation>
    <scope>NUCLEOTIDE SEQUENCE</scope>
    <source>
        <strain evidence="4">TP075</strain>
    </source>
</reference>
<feature type="domain" description="HTH tetR-type" evidence="3">
    <location>
        <begin position="19"/>
        <end position="79"/>
    </location>
</feature>
<organism evidence="4 5">
    <name type="scientific">Collibacillus ludicampi</name>
    <dbReference type="NCBI Taxonomy" id="2771369"/>
    <lineage>
        <taxon>Bacteria</taxon>
        <taxon>Bacillati</taxon>
        <taxon>Bacillota</taxon>
        <taxon>Bacilli</taxon>
        <taxon>Bacillales</taxon>
        <taxon>Alicyclobacillaceae</taxon>
        <taxon>Collibacillus</taxon>
    </lineage>
</organism>
<dbReference type="InterPro" id="IPR041490">
    <property type="entry name" value="KstR2_TetR_C"/>
</dbReference>
<dbReference type="PRINTS" id="PR00455">
    <property type="entry name" value="HTHTETR"/>
</dbReference>
<dbReference type="Gene3D" id="1.10.357.10">
    <property type="entry name" value="Tetracycline Repressor, domain 2"/>
    <property type="match status" value="1"/>
</dbReference>
<evidence type="ECO:0000313" key="4">
    <source>
        <dbReference type="EMBL" id="GIM44889.1"/>
    </source>
</evidence>
<gene>
    <name evidence="4" type="ORF">DNHGIG_04380</name>
</gene>
<dbReference type="AlphaFoldDB" id="A0AAV4LB02"/>
<evidence type="ECO:0000313" key="5">
    <source>
        <dbReference type="Proteomes" id="UP001057291"/>
    </source>
</evidence>
<name>A0AAV4LB02_9BACL</name>
<dbReference type="PANTHER" id="PTHR43479:SF11">
    <property type="entry name" value="ACREF_ENVCD OPERON REPRESSOR-RELATED"/>
    <property type="match status" value="1"/>
</dbReference>
<dbReference type="Proteomes" id="UP001057291">
    <property type="component" value="Unassembled WGS sequence"/>
</dbReference>
<dbReference type="InterPro" id="IPR009057">
    <property type="entry name" value="Homeodomain-like_sf"/>
</dbReference>
<evidence type="ECO:0000256" key="1">
    <source>
        <dbReference type="ARBA" id="ARBA00023125"/>
    </source>
</evidence>
<dbReference type="Pfam" id="PF00440">
    <property type="entry name" value="TetR_N"/>
    <property type="match status" value="1"/>
</dbReference>
<evidence type="ECO:0000259" key="3">
    <source>
        <dbReference type="PROSITE" id="PS50977"/>
    </source>
</evidence>
<dbReference type="PROSITE" id="PS50977">
    <property type="entry name" value="HTH_TETR_2"/>
    <property type="match status" value="1"/>
</dbReference>
<feature type="DNA-binding region" description="H-T-H motif" evidence="2">
    <location>
        <begin position="42"/>
        <end position="61"/>
    </location>
</feature>
<keyword evidence="1 2" id="KW-0238">DNA-binding</keyword>
<dbReference type="Gene3D" id="1.10.10.60">
    <property type="entry name" value="Homeodomain-like"/>
    <property type="match status" value="1"/>
</dbReference>
<dbReference type="EMBL" id="BOQE01000001">
    <property type="protein sequence ID" value="GIM44889.1"/>
    <property type="molecule type" value="Genomic_DNA"/>
</dbReference>
<comment type="caution">
    <text evidence="4">The sequence shown here is derived from an EMBL/GenBank/DDBJ whole genome shotgun (WGS) entry which is preliminary data.</text>
</comment>
<proteinExistence type="predicted"/>
<dbReference type="Pfam" id="PF17932">
    <property type="entry name" value="TetR_C_24"/>
    <property type="match status" value="1"/>
</dbReference>